<dbReference type="SUPFAM" id="SSF110997">
    <property type="entry name" value="Sporulation related repeat"/>
    <property type="match status" value="1"/>
</dbReference>
<keyword evidence="2" id="KW-0812">Transmembrane</keyword>
<reference evidence="5" key="1">
    <citation type="submission" date="2010-08" db="EMBL/GenBank/DDBJ databases">
        <title>Genome sequence of Parvularcula bermudensis HTCC2503.</title>
        <authorList>
            <person name="Kang D.-M."/>
            <person name="Oh H.-M."/>
            <person name="Cho J.-C."/>
        </authorList>
    </citation>
    <scope>NUCLEOTIDE SEQUENCE [LARGE SCALE GENOMIC DNA]</scope>
    <source>
        <strain evidence="5">ATCC BAA-594 / HTCC2503 / KCTC 12087</strain>
    </source>
</reference>
<protein>
    <recommendedName>
        <fullName evidence="3">SPOR domain-containing protein</fullName>
    </recommendedName>
</protein>
<feature type="domain" description="SPOR" evidence="3">
    <location>
        <begin position="186"/>
        <end position="270"/>
    </location>
</feature>
<sequence length="270" mass="27841">MSTTALSDEGYDDFDEGGLSGFWVLVIALVMLTAFAGIVYLAYQKGRAEVRGDGALPTVTADPRPLREAVSLEPAEGGAPREVFDELNDERSAIVIADENPSEDALNGYSSSGPTGASTTAAGAAPQAQPQAQPTTPTQNVASADPSPRAPSPAPARSAAPTREATPTPAPATRPSTSSTSSSSPAAATGPWAVQVGAFGSRDEAMEVYGRLSRQIGSLVANQSPDINVAVVNGTTYYRLLLGGFASKGAADVYCRDLSAKGQDCFTRKR</sequence>
<dbReference type="AlphaFoldDB" id="E0TEB4"/>
<feature type="transmembrane region" description="Helical" evidence="2">
    <location>
        <begin position="20"/>
        <end position="43"/>
    </location>
</feature>
<evidence type="ECO:0000313" key="4">
    <source>
        <dbReference type="EMBL" id="ADM09489.1"/>
    </source>
</evidence>
<dbReference type="Gene3D" id="3.30.70.1070">
    <property type="entry name" value="Sporulation related repeat"/>
    <property type="match status" value="1"/>
</dbReference>
<dbReference type="RefSeq" id="WP_013300463.1">
    <property type="nucleotide sequence ID" value="NC_014414.1"/>
</dbReference>
<dbReference type="PROSITE" id="PS51724">
    <property type="entry name" value="SPOR"/>
    <property type="match status" value="1"/>
</dbReference>
<dbReference type="EMBL" id="CP002156">
    <property type="protein sequence ID" value="ADM09489.1"/>
    <property type="molecule type" value="Genomic_DNA"/>
</dbReference>
<evidence type="ECO:0000259" key="3">
    <source>
        <dbReference type="PROSITE" id="PS51724"/>
    </source>
</evidence>
<dbReference type="Proteomes" id="UP000001302">
    <property type="component" value="Chromosome"/>
</dbReference>
<keyword evidence="5" id="KW-1185">Reference proteome</keyword>
<keyword evidence="2" id="KW-0472">Membrane</keyword>
<name>E0TEB4_PARBH</name>
<feature type="compositionally biased region" description="Low complexity" evidence="1">
    <location>
        <begin position="110"/>
        <end position="147"/>
    </location>
</feature>
<dbReference type="OrthoDB" id="8479416at2"/>
<accession>E0TEB4</accession>
<reference evidence="4 5" key="2">
    <citation type="journal article" date="2011" name="J. Bacteriol.">
        <title>Complete genome sequence of strain HTCC2503T of Parvularcula bermudensis, the type species of the order "Parvularculales" in the class Alphaproteobacteria.</title>
        <authorList>
            <person name="Oh H.M."/>
            <person name="Kang I."/>
            <person name="Vergin K.L."/>
            <person name="Kang D."/>
            <person name="Rhee K.H."/>
            <person name="Giovannoni S.J."/>
            <person name="Cho J.C."/>
        </authorList>
    </citation>
    <scope>NUCLEOTIDE SEQUENCE [LARGE SCALE GENOMIC DNA]</scope>
    <source>
        <strain evidence="5">ATCC BAA-594 / HTCC2503 / KCTC 12087</strain>
    </source>
</reference>
<proteinExistence type="predicted"/>
<dbReference type="GO" id="GO:0042834">
    <property type="term" value="F:peptidoglycan binding"/>
    <property type="evidence" value="ECO:0007669"/>
    <property type="project" value="InterPro"/>
</dbReference>
<feature type="region of interest" description="Disordered" evidence="1">
    <location>
        <begin position="96"/>
        <end position="189"/>
    </location>
</feature>
<evidence type="ECO:0000313" key="5">
    <source>
        <dbReference type="Proteomes" id="UP000001302"/>
    </source>
</evidence>
<gene>
    <name evidence="4" type="ordered locus">PB2503_07117</name>
</gene>
<keyword evidence="2" id="KW-1133">Transmembrane helix</keyword>
<dbReference type="STRING" id="314260.PB2503_07117"/>
<dbReference type="Pfam" id="PF05036">
    <property type="entry name" value="SPOR"/>
    <property type="match status" value="1"/>
</dbReference>
<dbReference type="InterPro" id="IPR036680">
    <property type="entry name" value="SPOR-like_sf"/>
</dbReference>
<dbReference type="KEGG" id="pbr:PB2503_07117"/>
<evidence type="ECO:0000256" key="1">
    <source>
        <dbReference type="SAM" id="MobiDB-lite"/>
    </source>
</evidence>
<evidence type="ECO:0000256" key="2">
    <source>
        <dbReference type="SAM" id="Phobius"/>
    </source>
</evidence>
<dbReference type="InterPro" id="IPR007730">
    <property type="entry name" value="SPOR-like_dom"/>
</dbReference>
<dbReference type="eggNOG" id="COG3087">
    <property type="taxonomic scope" value="Bacteria"/>
</dbReference>
<feature type="compositionally biased region" description="Low complexity" evidence="1">
    <location>
        <begin position="155"/>
        <end position="189"/>
    </location>
</feature>
<dbReference type="HOGENOM" id="CLU_1029919_0_0_5"/>
<organism evidence="4 5">
    <name type="scientific">Parvularcula bermudensis (strain ATCC BAA-594 / HTCC2503 / KCTC 12087)</name>
    <dbReference type="NCBI Taxonomy" id="314260"/>
    <lineage>
        <taxon>Bacteria</taxon>
        <taxon>Pseudomonadati</taxon>
        <taxon>Pseudomonadota</taxon>
        <taxon>Alphaproteobacteria</taxon>
        <taxon>Parvularculales</taxon>
        <taxon>Parvularculaceae</taxon>
        <taxon>Parvularcula</taxon>
    </lineage>
</organism>